<evidence type="ECO:0000313" key="2">
    <source>
        <dbReference type="EMBL" id="GAN78112.1"/>
    </source>
</evidence>
<proteinExistence type="predicted"/>
<reference evidence="2 3" key="1">
    <citation type="submission" date="2012-11" db="EMBL/GenBank/DDBJ databases">
        <title>Whole genome sequence of Acidisphaera rubrifaciens HS-AP3.</title>
        <authorList>
            <person name="Azuma Y."/>
            <person name="Higashiura N."/>
            <person name="Hirakawa H."/>
            <person name="Matsushita K."/>
        </authorList>
    </citation>
    <scope>NUCLEOTIDE SEQUENCE [LARGE SCALE GENOMIC DNA]</scope>
    <source>
        <strain evidence="2 3">HS-AP3</strain>
    </source>
</reference>
<protein>
    <submittedName>
        <fullName evidence="2">Transcriptional regulator polyhydroxyalkanoate biosynthesis</fullName>
    </submittedName>
</protein>
<dbReference type="OrthoDB" id="7270762at2"/>
<evidence type="ECO:0000259" key="1">
    <source>
        <dbReference type="Pfam" id="PF09361"/>
    </source>
</evidence>
<gene>
    <name evidence="2" type="ORF">Asru_0624_02</name>
</gene>
<keyword evidence="3" id="KW-1185">Reference proteome</keyword>
<name>A0A0D6P8Y1_9PROT</name>
<dbReference type="InterPro" id="IPR018968">
    <property type="entry name" value="Phasin"/>
</dbReference>
<feature type="domain" description="Phasin" evidence="1">
    <location>
        <begin position="52"/>
        <end position="151"/>
    </location>
</feature>
<accession>A0A0D6P8Y1</accession>
<dbReference type="RefSeq" id="WP_048862522.1">
    <property type="nucleotide sequence ID" value="NZ_BANB01000624.1"/>
</dbReference>
<sequence length="162" mass="16997">MNAKTKVTEMAATVSEAVSAGAAEGMAATKEGLEKSQVQMKEGMDKVMKGAEDLMAFGQGNVEAFVKSSQIWAAGVQDLSKHVAATAQSTFEETLATFKALTSVRSFKDAFDLQASYARASMEKAMAETGKLTDASFKLAEQAAAPITARVTLAVEKFGKAG</sequence>
<organism evidence="2 3">
    <name type="scientific">Acidisphaera rubrifaciens HS-AP3</name>
    <dbReference type="NCBI Taxonomy" id="1231350"/>
    <lineage>
        <taxon>Bacteria</taxon>
        <taxon>Pseudomonadati</taxon>
        <taxon>Pseudomonadota</taxon>
        <taxon>Alphaproteobacteria</taxon>
        <taxon>Acetobacterales</taxon>
        <taxon>Acetobacteraceae</taxon>
        <taxon>Acidisphaera</taxon>
    </lineage>
</organism>
<dbReference type="EMBL" id="BANB01000624">
    <property type="protein sequence ID" value="GAN78112.1"/>
    <property type="molecule type" value="Genomic_DNA"/>
</dbReference>
<dbReference type="Proteomes" id="UP000032680">
    <property type="component" value="Unassembled WGS sequence"/>
</dbReference>
<evidence type="ECO:0000313" key="3">
    <source>
        <dbReference type="Proteomes" id="UP000032680"/>
    </source>
</evidence>
<dbReference type="InterPro" id="IPR010127">
    <property type="entry name" value="Phasin_subfam-1"/>
</dbReference>
<dbReference type="NCBIfam" id="TIGR01841">
    <property type="entry name" value="phasin"/>
    <property type="match status" value="1"/>
</dbReference>
<comment type="caution">
    <text evidence="2">The sequence shown here is derived from an EMBL/GenBank/DDBJ whole genome shotgun (WGS) entry which is preliminary data.</text>
</comment>
<dbReference type="AlphaFoldDB" id="A0A0D6P8Y1"/>
<dbReference type="Pfam" id="PF09361">
    <property type="entry name" value="Phasin_2"/>
    <property type="match status" value="1"/>
</dbReference>